<keyword evidence="3" id="KW-1185">Reference proteome</keyword>
<sequence length="523" mass="56827">MPNIALSARRLSTLGGGSPSKAMLAGAGAVRRLQTQPHSPSTAPPSPMSGMGMMGGRKPRPEGNIGSVFASLSGEQEVVLPERFLDLKREIIGSADNQAALKAAWRTLIPRLAQRAEEAEIKQQGTIPTVSYDALLSGDEAAINRIKECGTAVVSGVVSEAEATGWLRELEEYIAANPQVNGFPTDDKQVFELYWSKPQLAARAHPRALAVQRALLGLFSLGAKGDDTEVSLAPLMYADRLRIRHPGDSRFALGPHMDGGSVERWEDPEYRAVYAKILSGQWEDYSAWEIGHRASAIQNMYEGPGACGVFRAFQGWTSMSDTGPGEGTLRVYPFLKEMTAYTLMRPLFKEKSPRSALTKEQYLSPENWELDLETSAFPNAPPARSQEFNDVSHPHLELSRSVVSIPRVRPGDQAWWHADVIHAVEPTHAGKGPSAVMYIPAVPVTAINAAYVRDQREAFEQRIPPPDFPGGVGEQGFKGTGTASDIVGLDARRAVGLESLAIDPDLRHGGRVARETANKIFGF</sequence>
<dbReference type="PANTHER" id="PTHR30613">
    <property type="entry name" value="UNCHARACTERIZED PROTEIN YBIU-RELATED"/>
    <property type="match status" value="1"/>
</dbReference>
<evidence type="ECO:0000313" key="3">
    <source>
        <dbReference type="Proteomes" id="UP000279236"/>
    </source>
</evidence>
<name>A0A427XV84_9TREE</name>
<dbReference type="GeneID" id="39592280"/>
<evidence type="ECO:0000256" key="1">
    <source>
        <dbReference type="SAM" id="MobiDB-lite"/>
    </source>
</evidence>
<dbReference type="InterPro" id="IPR010856">
    <property type="entry name" value="Gig2-like"/>
</dbReference>
<dbReference type="EMBL" id="RSCE01000005">
    <property type="protein sequence ID" value="RSH82743.1"/>
    <property type="molecule type" value="Genomic_DNA"/>
</dbReference>
<dbReference type="Proteomes" id="UP000279236">
    <property type="component" value="Unassembled WGS sequence"/>
</dbReference>
<organism evidence="2 3">
    <name type="scientific">Apiotrichum porosum</name>
    <dbReference type="NCBI Taxonomy" id="105984"/>
    <lineage>
        <taxon>Eukaryota</taxon>
        <taxon>Fungi</taxon>
        <taxon>Dikarya</taxon>
        <taxon>Basidiomycota</taxon>
        <taxon>Agaricomycotina</taxon>
        <taxon>Tremellomycetes</taxon>
        <taxon>Trichosporonales</taxon>
        <taxon>Trichosporonaceae</taxon>
        <taxon>Apiotrichum</taxon>
    </lineage>
</organism>
<dbReference type="PANTHER" id="PTHR30613:SF1">
    <property type="entry name" value="DUF1479 DOMAIN PROTEIN (AFU_ORTHOLOGUE AFUA_5G09280)"/>
    <property type="match status" value="1"/>
</dbReference>
<dbReference type="STRING" id="105984.A0A427XV84"/>
<reference evidence="2 3" key="1">
    <citation type="submission" date="2018-11" db="EMBL/GenBank/DDBJ databases">
        <title>Genome sequence of Apiotrichum porosum DSM 27194.</title>
        <authorList>
            <person name="Aliyu H."/>
            <person name="Gorte O."/>
            <person name="Ochsenreither K."/>
        </authorList>
    </citation>
    <scope>NUCLEOTIDE SEQUENCE [LARGE SCALE GENOMIC DNA]</scope>
    <source>
        <strain evidence="2 3">DSM 27194</strain>
    </source>
</reference>
<dbReference type="OrthoDB" id="8249012at2759"/>
<protein>
    <recommendedName>
        <fullName evidence="4">DUF1479 domain protein</fullName>
    </recommendedName>
</protein>
<proteinExistence type="predicted"/>
<accession>A0A427XV84</accession>
<feature type="region of interest" description="Disordered" evidence="1">
    <location>
        <begin position="31"/>
        <end position="57"/>
    </location>
</feature>
<comment type="caution">
    <text evidence="2">The sequence shown here is derived from an EMBL/GenBank/DDBJ whole genome shotgun (WGS) entry which is preliminary data.</text>
</comment>
<evidence type="ECO:0000313" key="2">
    <source>
        <dbReference type="EMBL" id="RSH82743.1"/>
    </source>
</evidence>
<dbReference type="InterPro" id="IPR027443">
    <property type="entry name" value="IPNS-like_sf"/>
</dbReference>
<dbReference type="SUPFAM" id="SSF51197">
    <property type="entry name" value="Clavaminate synthase-like"/>
    <property type="match status" value="1"/>
</dbReference>
<evidence type="ECO:0008006" key="4">
    <source>
        <dbReference type="Google" id="ProtNLM"/>
    </source>
</evidence>
<dbReference type="Pfam" id="PF07350">
    <property type="entry name" value="Gig2-like"/>
    <property type="match status" value="1"/>
</dbReference>
<gene>
    <name evidence="2" type="ORF">EHS24_007737</name>
</gene>
<dbReference type="Gene3D" id="2.60.120.330">
    <property type="entry name" value="B-lactam Antibiotic, Isopenicillin N Synthase, Chain"/>
    <property type="match status" value="1"/>
</dbReference>
<dbReference type="AlphaFoldDB" id="A0A427XV84"/>
<dbReference type="RefSeq" id="XP_028476975.1">
    <property type="nucleotide sequence ID" value="XM_028623082.1"/>
</dbReference>